<dbReference type="PROSITE" id="PS50935">
    <property type="entry name" value="SSB"/>
    <property type="match status" value="1"/>
</dbReference>
<dbReference type="GO" id="GO:0009295">
    <property type="term" value="C:nucleoid"/>
    <property type="evidence" value="ECO:0007669"/>
    <property type="project" value="TreeGrafter"/>
</dbReference>
<comment type="subunit">
    <text evidence="2">Homotetramer.</text>
</comment>
<sequence>MLNKIIVMGRLTRDPELRRTQSGLSVTSFSVACDRDFKSQSGEKETDFIDIVAWRQTAEFVCKYFSKGRMAIVEGRLQIRDWQDNNGNKRRSAEIVADNVYFGDSKRDGDGGGYQQGGYAPQGGYPQQSQGYGAPGGSYGGTAPGGYPASDYGDFSEVGEDDGELPF</sequence>
<dbReference type="PANTHER" id="PTHR10302:SF27">
    <property type="entry name" value="SINGLE-STRANDED DNA-BINDING PROTEIN"/>
    <property type="match status" value="1"/>
</dbReference>
<dbReference type="Gene3D" id="2.40.50.140">
    <property type="entry name" value="Nucleic acid-binding proteins"/>
    <property type="match status" value="1"/>
</dbReference>
<comment type="caution">
    <text evidence="5">The sequence shown here is derived from an EMBL/GenBank/DDBJ whole genome shotgun (WGS) entry which is preliminary data.</text>
</comment>
<organism evidence="5 6">
    <name type="scientific">Dysosmobacter segnis</name>
    <dbReference type="NCBI Taxonomy" id="2763042"/>
    <lineage>
        <taxon>Bacteria</taxon>
        <taxon>Bacillati</taxon>
        <taxon>Bacillota</taxon>
        <taxon>Clostridia</taxon>
        <taxon>Eubacteriales</taxon>
        <taxon>Oscillospiraceae</taxon>
        <taxon>Dysosmobacter</taxon>
    </lineage>
</organism>
<proteinExistence type="inferred from homology"/>
<keyword evidence="6" id="KW-1185">Reference proteome</keyword>
<accession>A0A923MET1</accession>
<evidence type="ECO:0000256" key="1">
    <source>
        <dbReference type="ARBA" id="ARBA00023125"/>
    </source>
</evidence>
<dbReference type="CDD" id="cd04496">
    <property type="entry name" value="SSB_OBF"/>
    <property type="match status" value="1"/>
</dbReference>
<dbReference type="InterPro" id="IPR012340">
    <property type="entry name" value="NA-bd_OB-fold"/>
</dbReference>
<evidence type="ECO:0000256" key="4">
    <source>
        <dbReference type="SAM" id="MobiDB-lite"/>
    </source>
</evidence>
<dbReference type="SUPFAM" id="SSF50249">
    <property type="entry name" value="Nucleic acid-binding proteins"/>
    <property type="match status" value="1"/>
</dbReference>
<dbReference type="GO" id="GO:0003697">
    <property type="term" value="F:single-stranded DNA binding"/>
    <property type="evidence" value="ECO:0007669"/>
    <property type="project" value="UniProtKB-UniRule"/>
</dbReference>
<evidence type="ECO:0000313" key="5">
    <source>
        <dbReference type="EMBL" id="MBC5768781.1"/>
    </source>
</evidence>
<feature type="compositionally biased region" description="Gly residues" evidence="4">
    <location>
        <begin position="133"/>
        <end position="144"/>
    </location>
</feature>
<feature type="compositionally biased region" description="Low complexity" evidence="4">
    <location>
        <begin position="117"/>
        <end position="132"/>
    </location>
</feature>
<dbReference type="Proteomes" id="UP000620327">
    <property type="component" value="Unassembled WGS sequence"/>
</dbReference>
<feature type="region of interest" description="Disordered" evidence="4">
    <location>
        <begin position="102"/>
        <end position="167"/>
    </location>
</feature>
<gene>
    <name evidence="5" type="primary">ssb</name>
    <name evidence="5" type="ORF">H8Z83_00235</name>
</gene>
<reference evidence="5" key="1">
    <citation type="submission" date="2020-08" db="EMBL/GenBank/DDBJ databases">
        <title>Genome public.</title>
        <authorList>
            <person name="Liu C."/>
            <person name="Sun Q."/>
        </authorList>
    </citation>
    <scope>NUCLEOTIDE SEQUENCE</scope>
    <source>
        <strain evidence="5">BX15</strain>
    </source>
</reference>
<feature type="compositionally biased region" description="Acidic residues" evidence="4">
    <location>
        <begin position="157"/>
        <end position="167"/>
    </location>
</feature>
<dbReference type="AlphaFoldDB" id="A0A923MET1"/>
<dbReference type="InterPro" id="IPR011344">
    <property type="entry name" value="ssDNA-bd"/>
</dbReference>
<dbReference type="InterPro" id="IPR000424">
    <property type="entry name" value="Primosome_PriB/ssb"/>
</dbReference>
<evidence type="ECO:0000256" key="3">
    <source>
        <dbReference type="RuleBase" id="RU000524"/>
    </source>
</evidence>
<dbReference type="PROSITE" id="PS51257">
    <property type="entry name" value="PROKAR_LIPOPROTEIN"/>
    <property type="match status" value="1"/>
</dbReference>
<keyword evidence="1 2" id="KW-0238">DNA-binding</keyword>
<protein>
    <recommendedName>
        <fullName evidence="2 3">Single-stranded DNA-binding protein</fullName>
        <shortName evidence="2">SSB</shortName>
    </recommendedName>
</protein>
<dbReference type="GO" id="GO:0006260">
    <property type="term" value="P:DNA replication"/>
    <property type="evidence" value="ECO:0007669"/>
    <property type="project" value="InterPro"/>
</dbReference>
<dbReference type="HAMAP" id="MF_00984">
    <property type="entry name" value="SSB"/>
    <property type="match status" value="1"/>
</dbReference>
<dbReference type="Pfam" id="PF00436">
    <property type="entry name" value="SSB"/>
    <property type="match status" value="1"/>
</dbReference>
<dbReference type="NCBIfam" id="TIGR00621">
    <property type="entry name" value="ssb"/>
    <property type="match status" value="1"/>
</dbReference>
<dbReference type="RefSeq" id="WP_187013195.1">
    <property type="nucleotide sequence ID" value="NZ_JACOQI010000001.1"/>
</dbReference>
<dbReference type="EMBL" id="JACOQI010000001">
    <property type="protein sequence ID" value="MBC5768781.1"/>
    <property type="molecule type" value="Genomic_DNA"/>
</dbReference>
<evidence type="ECO:0000313" key="6">
    <source>
        <dbReference type="Proteomes" id="UP000620327"/>
    </source>
</evidence>
<evidence type="ECO:0000256" key="2">
    <source>
        <dbReference type="HAMAP-Rule" id="MF_00984"/>
    </source>
</evidence>
<name>A0A923MET1_9FIRM</name>
<dbReference type="PANTHER" id="PTHR10302">
    <property type="entry name" value="SINGLE-STRANDED DNA-BINDING PROTEIN"/>
    <property type="match status" value="1"/>
</dbReference>
<comment type="caution">
    <text evidence="2">Lacks conserved residue(s) required for the propagation of feature annotation.</text>
</comment>